<feature type="non-terminal residue" evidence="1">
    <location>
        <position position="106"/>
    </location>
</feature>
<dbReference type="OrthoDB" id="1739763at2759"/>
<proteinExistence type="predicted"/>
<comment type="caution">
    <text evidence="1">The sequence shown here is derived from an EMBL/GenBank/DDBJ whole genome shotgun (WGS) entry which is preliminary data.</text>
</comment>
<dbReference type="EMBL" id="QJKJ01015447">
    <property type="protein sequence ID" value="RDX62522.1"/>
    <property type="molecule type" value="Genomic_DNA"/>
</dbReference>
<dbReference type="AlphaFoldDB" id="A0A371E909"/>
<keyword evidence="2" id="KW-1185">Reference proteome</keyword>
<feature type="non-terminal residue" evidence="1">
    <location>
        <position position="1"/>
    </location>
</feature>
<evidence type="ECO:0000313" key="1">
    <source>
        <dbReference type="EMBL" id="RDX62522.1"/>
    </source>
</evidence>
<dbReference type="Proteomes" id="UP000257109">
    <property type="component" value="Unassembled WGS sequence"/>
</dbReference>
<gene>
    <name evidence="1" type="ORF">CR513_59131</name>
</gene>
<dbReference type="PANTHER" id="PTHR35046">
    <property type="entry name" value="ZINC KNUCKLE (CCHC-TYPE) FAMILY PROTEIN"/>
    <property type="match status" value="1"/>
</dbReference>
<dbReference type="PANTHER" id="PTHR35046:SF9">
    <property type="entry name" value="RNA-DIRECTED DNA POLYMERASE"/>
    <property type="match status" value="1"/>
</dbReference>
<organism evidence="1 2">
    <name type="scientific">Mucuna pruriens</name>
    <name type="common">Velvet bean</name>
    <name type="synonym">Dolichos pruriens</name>
    <dbReference type="NCBI Taxonomy" id="157652"/>
    <lineage>
        <taxon>Eukaryota</taxon>
        <taxon>Viridiplantae</taxon>
        <taxon>Streptophyta</taxon>
        <taxon>Embryophyta</taxon>
        <taxon>Tracheophyta</taxon>
        <taxon>Spermatophyta</taxon>
        <taxon>Magnoliopsida</taxon>
        <taxon>eudicotyledons</taxon>
        <taxon>Gunneridae</taxon>
        <taxon>Pentapetalae</taxon>
        <taxon>rosids</taxon>
        <taxon>fabids</taxon>
        <taxon>Fabales</taxon>
        <taxon>Fabaceae</taxon>
        <taxon>Papilionoideae</taxon>
        <taxon>50 kb inversion clade</taxon>
        <taxon>NPAAA clade</taxon>
        <taxon>indigoferoid/millettioid clade</taxon>
        <taxon>Phaseoleae</taxon>
        <taxon>Mucuna</taxon>
    </lineage>
</organism>
<name>A0A371E909_MUCPR</name>
<evidence type="ECO:0000313" key="2">
    <source>
        <dbReference type="Proteomes" id="UP000257109"/>
    </source>
</evidence>
<protein>
    <submittedName>
        <fullName evidence="1">Uncharacterized protein</fullName>
    </submittedName>
</protein>
<sequence length="106" mass="11428">KGHIASQCPNTRVVIVKNDGEVESESSIGEVSTSSEAKCLGNDFHYEGDFLVVKRLMKSQIGEAVKTQRENIFDSRGSCVNVASERLVKKLALPTIVPQGHIGSNG</sequence>
<accession>A0A371E909</accession>
<reference evidence="1" key="1">
    <citation type="submission" date="2018-05" db="EMBL/GenBank/DDBJ databases">
        <title>Draft genome of Mucuna pruriens seed.</title>
        <authorList>
            <person name="Nnadi N.E."/>
            <person name="Vos R."/>
            <person name="Hasami M.H."/>
            <person name="Devisetty U.K."/>
            <person name="Aguiy J.C."/>
        </authorList>
    </citation>
    <scope>NUCLEOTIDE SEQUENCE [LARGE SCALE GENOMIC DNA]</scope>
    <source>
        <strain evidence="1">JCA_2017</strain>
    </source>
</reference>